<proteinExistence type="predicted"/>
<dbReference type="Proteomes" id="UP001303473">
    <property type="component" value="Unassembled WGS sequence"/>
</dbReference>
<evidence type="ECO:0000313" key="2">
    <source>
        <dbReference type="Proteomes" id="UP001303473"/>
    </source>
</evidence>
<evidence type="ECO:0000313" key="1">
    <source>
        <dbReference type="EMBL" id="KAK3937683.1"/>
    </source>
</evidence>
<dbReference type="AlphaFoldDB" id="A0AAN6S2K7"/>
<organism evidence="1 2">
    <name type="scientific">Diplogelasinospora grovesii</name>
    <dbReference type="NCBI Taxonomy" id="303347"/>
    <lineage>
        <taxon>Eukaryota</taxon>
        <taxon>Fungi</taxon>
        <taxon>Dikarya</taxon>
        <taxon>Ascomycota</taxon>
        <taxon>Pezizomycotina</taxon>
        <taxon>Sordariomycetes</taxon>
        <taxon>Sordariomycetidae</taxon>
        <taxon>Sordariales</taxon>
        <taxon>Diplogelasinosporaceae</taxon>
        <taxon>Diplogelasinospora</taxon>
    </lineage>
</organism>
<comment type="caution">
    <text evidence="1">The sequence shown here is derived from an EMBL/GenBank/DDBJ whole genome shotgun (WGS) entry which is preliminary data.</text>
</comment>
<dbReference type="EMBL" id="MU853847">
    <property type="protein sequence ID" value="KAK3937683.1"/>
    <property type="molecule type" value="Genomic_DNA"/>
</dbReference>
<accession>A0AAN6S2K7</accession>
<gene>
    <name evidence="1" type="ORF">QBC46DRAFT_344300</name>
</gene>
<sequence>MDPDDSDDLKGPGTSEAGEYIGLQLAGSLSSFLDIDIGPRNTWSKPFEDCLPPVALQICHESRAHTLRHFVCMRDSKSDSHSFYFNP</sequence>
<keyword evidence="2" id="KW-1185">Reference proteome</keyword>
<name>A0AAN6S2K7_9PEZI</name>
<reference evidence="2" key="1">
    <citation type="journal article" date="2023" name="Mol. Phylogenet. Evol.">
        <title>Genome-scale phylogeny and comparative genomics of the fungal order Sordariales.</title>
        <authorList>
            <person name="Hensen N."/>
            <person name="Bonometti L."/>
            <person name="Westerberg I."/>
            <person name="Brannstrom I.O."/>
            <person name="Guillou S."/>
            <person name="Cros-Aarteil S."/>
            <person name="Calhoun S."/>
            <person name="Haridas S."/>
            <person name="Kuo A."/>
            <person name="Mondo S."/>
            <person name="Pangilinan J."/>
            <person name="Riley R."/>
            <person name="LaButti K."/>
            <person name="Andreopoulos B."/>
            <person name="Lipzen A."/>
            <person name="Chen C."/>
            <person name="Yan M."/>
            <person name="Daum C."/>
            <person name="Ng V."/>
            <person name="Clum A."/>
            <person name="Steindorff A."/>
            <person name="Ohm R.A."/>
            <person name="Martin F."/>
            <person name="Silar P."/>
            <person name="Natvig D.O."/>
            <person name="Lalanne C."/>
            <person name="Gautier V."/>
            <person name="Ament-Velasquez S.L."/>
            <person name="Kruys A."/>
            <person name="Hutchinson M.I."/>
            <person name="Powell A.J."/>
            <person name="Barry K."/>
            <person name="Miller A.N."/>
            <person name="Grigoriev I.V."/>
            <person name="Debuchy R."/>
            <person name="Gladieux P."/>
            <person name="Hiltunen Thoren M."/>
            <person name="Johannesson H."/>
        </authorList>
    </citation>
    <scope>NUCLEOTIDE SEQUENCE [LARGE SCALE GENOMIC DNA]</scope>
    <source>
        <strain evidence="2">CBS 340.73</strain>
    </source>
</reference>
<protein>
    <submittedName>
        <fullName evidence="1">Uncharacterized protein</fullName>
    </submittedName>
</protein>